<dbReference type="AlphaFoldDB" id="A0A0F9ULX4"/>
<accession>A0A0F9ULX4</accession>
<sequence length="172" mass="18946">MINWVGRRTGICLLLASLSGWVTAPVAAEPQLNAETACAAPVRAFQSRIEGAVNFDREALGLQVKMLDLLGVCQQVVEQQLSELISDYADLPADSPCQQGLRDLEPFVPLFADMRKQIAQQRLVSHAEKRGAIEHFRVITPGVLRTVNGVFLHRYAVCEPESEIQQANIVVP</sequence>
<name>A0A0F9ULX4_9ZZZZ</name>
<organism evidence="1">
    <name type="scientific">marine sediment metagenome</name>
    <dbReference type="NCBI Taxonomy" id="412755"/>
    <lineage>
        <taxon>unclassified sequences</taxon>
        <taxon>metagenomes</taxon>
        <taxon>ecological metagenomes</taxon>
    </lineage>
</organism>
<comment type="caution">
    <text evidence="1">The sequence shown here is derived from an EMBL/GenBank/DDBJ whole genome shotgun (WGS) entry which is preliminary data.</text>
</comment>
<evidence type="ECO:0000313" key="1">
    <source>
        <dbReference type="EMBL" id="KKN88457.1"/>
    </source>
</evidence>
<protein>
    <submittedName>
        <fullName evidence="1">Uncharacterized protein</fullName>
    </submittedName>
</protein>
<dbReference type="EMBL" id="LAZR01000128">
    <property type="protein sequence ID" value="KKN88457.1"/>
    <property type="molecule type" value="Genomic_DNA"/>
</dbReference>
<gene>
    <name evidence="1" type="ORF">LCGC14_0247540</name>
</gene>
<reference evidence="1" key="1">
    <citation type="journal article" date="2015" name="Nature">
        <title>Complex archaea that bridge the gap between prokaryotes and eukaryotes.</title>
        <authorList>
            <person name="Spang A."/>
            <person name="Saw J.H."/>
            <person name="Jorgensen S.L."/>
            <person name="Zaremba-Niedzwiedzka K."/>
            <person name="Martijn J."/>
            <person name="Lind A.E."/>
            <person name="van Eijk R."/>
            <person name="Schleper C."/>
            <person name="Guy L."/>
            <person name="Ettema T.J."/>
        </authorList>
    </citation>
    <scope>NUCLEOTIDE SEQUENCE</scope>
</reference>
<proteinExistence type="predicted"/>